<reference evidence="2 3" key="1">
    <citation type="submission" date="2023-07" db="EMBL/GenBank/DDBJ databases">
        <title>Genomic Encyclopedia of Type Strains, Phase IV (KMG-IV): sequencing the most valuable type-strain genomes for metagenomic binning, comparative biology and taxonomic classification.</title>
        <authorList>
            <person name="Goeker M."/>
        </authorList>
    </citation>
    <scope>NUCLEOTIDE SEQUENCE [LARGE SCALE GENOMIC DNA]</scope>
    <source>
        <strain evidence="2 3">DSM 16784</strain>
    </source>
</reference>
<proteinExistence type="predicted"/>
<dbReference type="InterPro" id="IPR005325">
    <property type="entry name" value="DUF308_memb"/>
</dbReference>
<feature type="transmembrane region" description="Helical" evidence="1">
    <location>
        <begin position="33"/>
        <end position="56"/>
    </location>
</feature>
<feature type="transmembrane region" description="Helical" evidence="1">
    <location>
        <begin position="149"/>
        <end position="173"/>
    </location>
</feature>
<keyword evidence="3" id="KW-1185">Reference proteome</keyword>
<feature type="transmembrane region" description="Helical" evidence="1">
    <location>
        <begin position="91"/>
        <end position="112"/>
    </location>
</feature>
<dbReference type="RefSeq" id="WP_307409904.1">
    <property type="nucleotide sequence ID" value="NZ_JAUSUR010000006.1"/>
</dbReference>
<dbReference type="PANTHER" id="PTHR34989">
    <property type="entry name" value="PROTEIN HDED"/>
    <property type="match status" value="1"/>
</dbReference>
<keyword evidence="1" id="KW-0812">Transmembrane</keyword>
<protein>
    <submittedName>
        <fullName evidence="2">Uncharacterized membrane protein HdeD (DUF308 family)</fullName>
    </submittedName>
</protein>
<feature type="transmembrane region" description="Helical" evidence="1">
    <location>
        <begin position="63"/>
        <end position="85"/>
    </location>
</feature>
<evidence type="ECO:0000313" key="2">
    <source>
        <dbReference type="EMBL" id="MDQ0362357.1"/>
    </source>
</evidence>
<name>A0ABU0E621_9FIRM</name>
<comment type="caution">
    <text evidence="2">The sequence shown here is derived from an EMBL/GenBank/DDBJ whole genome shotgun (WGS) entry which is preliminary data.</text>
</comment>
<gene>
    <name evidence="2" type="ORF">J2S15_003111</name>
</gene>
<keyword evidence="1" id="KW-0472">Membrane</keyword>
<dbReference type="InterPro" id="IPR052712">
    <property type="entry name" value="Acid_resist_chaperone_HdeD"/>
</dbReference>
<sequence length="175" mass="19167">MKEKRVIGWLELIIGVIFLISAFVSFANPTSALKTFVILFGITAIMKGIGSIVGYFRIKHLSGMGIVLALVTGVLDILIGVLFLTNLASGVFTLGILFALWILLDSVTGLSNIGFLKDISTGMYWLYLVLNILSLIMGVLLLFNPIVAALTMSMIVGIYFLIFGVQFIIYALYKF</sequence>
<feature type="transmembrane region" description="Helical" evidence="1">
    <location>
        <begin position="7"/>
        <end position="27"/>
    </location>
</feature>
<dbReference type="Pfam" id="PF03729">
    <property type="entry name" value="DUF308"/>
    <property type="match status" value="2"/>
</dbReference>
<feature type="transmembrane region" description="Helical" evidence="1">
    <location>
        <begin position="124"/>
        <end position="143"/>
    </location>
</feature>
<dbReference type="Proteomes" id="UP001230220">
    <property type="component" value="Unassembled WGS sequence"/>
</dbReference>
<evidence type="ECO:0000256" key="1">
    <source>
        <dbReference type="SAM" id="Phobius"/>
    </source>
</evidence>
<keyword evidence="1" id="KW-1133">Transmembrane helix</keyword>
<dbReference type="PANTHER" id="PTHR34989:SF1">
    <property type="entry name" value="PROTEIN HDED"/>
    <property type="match status" value="1"/>
</dbReference>
<organism evidence="2 3">
    <name type="scientific">Breznakia pachnodae</name>
    <dbReference type="NCBI Taxonomy" id="265178"/>
    <lineage>
        <taxon>Bacteria</taxon>
        <taxon>Bacillati</taxon>
        <taxon>Bacillota</taxon>
        <taxon>Erysipelotrichia</taxon>
        <taxon>Erysipelotrichales</taxon>
        <taxon>Erysipelotrichaceae</taxon>
        <taxon>Breznakia</taxon>
    </lineage>
</organism>
<accession>A0ABU0E621</accession>
<evidence type="ECO:0000313" key="3">
    <source>
        <dbReference type="Proteomes" id="UP001230220"/>
    </source>
</evidence>
<dbReference type="EMBL" id="JAUSUR010000006">
    <property type="protein sequence ID" value="MDQ0362357.1"/>
    <property type="molecule type" value="Genomic_DNA"/>
</dbReference>